<dbReference type="Bgee" id="ENSOANG00000012704">
    <property type="expression patterns" value="Expressed in liver"/>
</dbReference>
<accession>A0A6I8NWT9</accession>
<evidence type="ECO:0000256" key="8">
    <source>
        <dbReference type="ARBA" id="ARBA00023065"/>
    </source>
</evidence>
<reference evidence="14" key="1">
    <citation type="submission" date="2025-08" db="UniProtKB">
        <authorList>
            <consortium name="Ensembl"/>
        </authorList>
    </citation>
    <scope>IDENTIFICATION</scope>
    <source>
        <strain evidence="14">Glennie</strain>
    </source>
</reference>
<evidence type="ECO:0000256" key="5">
    <source>
        <dbReference type="ARBA" id="ARBA00022692"/>
    </source>
</evidence>
<evidence type="ECO:0000256" key="1">
    <source>
        <dbReference type="ARBA" id="ARBA00004424"/>
    </source>
</evidence>
<dbReference type="Proteomes" id="UP000002279">
    <property type="component" value="Unplaced"/>
</dbReference>
<evidence type="ECO:0000256" key="4">
    <source>
        <dbReference type="ARBA" id="ARBA00022475"/>
    </source>
</evidence>
<evidence type="ECO:0000256" key="9">
    <source>
        <dbReference type="ARBA" id="ARBA00023136"/>
    </source>
</evidence>
<dbReference type="InParanoid" id="A0A6I8NWT9"/>
<dbReference type="PROSITE" id="PS50850">
    <property type="entry name" value="MFS"/>
    <property type="match status" value="1"/>
</dbReference>
<comment type="subcellular location">
    <subcellularLocation>
        <location evidence="1">Apical cell membrane</location>
        <topology evidence="1">Multi-pass membrane protein</topology>
    </subcellularLocation>
</comment>
<feature type="transmembrane region" description="Helical" evidence="12">
    <location>
        <begin position="319"/>
        <end position="337"/>
    </location>
</feature>
<dbReference type="FunFam" id="1.20.1250.20:FF:000003">
    <property type="entry name" value="Solute carrier family 17 member 3"/>
    <property type="match status" value="1"/>
</dbReference>
<proteinExistence type="inferred from homology"/>
<keyword evidence="4" id="KW-1003">Cell membrane</keyword>
<feature type="transmembrane region" description="Helical" evidence="12">
    <location>
        <begin position="409"/>
        <end position="432"/>
    </location>
</feature>
<evidence type="ECO:0000256" key="7">
    <source>
        <dbReference type="ARBA" id="ARBA00022989"/>
    </source>
</evidence>
<feature type="transmembrane region" description="Helical" evidence="12">
    <location>
        <begin position="92"/>
        <end position="112"/>
    </location>
</feature>
<dbReference type="AlphaFoldDB" id="A0A6I8NWT9"/>
<keyword evidence="9 12" id="KW-0472">Membrane</keyword>
<keyword evidence="3" id="KW-0813">Transport</keyword>
<keyword evidence="7 12" id="KW-1133">Transmembrane helix</keyword>
<evidence type="ECO:0000256" key="12">
    <source>
        <dbReference type="SAM" id="Phobius"/>
    </source>
</evidence>
<dbReference type="GeneTree" id="ENSGT00940000160894"/>
<feature type="transmembrane region" description="Helical" evidence="12">
    <location>
        <begin position="375"/>
        <end position="397"/>
    </location>
</feature>
<dbReference type="FunFam" id="1.20.1250.20:FF:000060">
    <property type="entry name" value="Solute carrier family 17 member 3"/>
    <property type="match status" value="1"/>
</dbReference>
<dbReference type="GO" id="GO:0022857">
    <property type="term" value="F:transmembrane transporter activity"/>
    <property type="evidence" value="ECO:0000318"/>
    <property type="project" value="GO_Central"/>
</dbReference>
<comment type="similarity">
    <text evidence="2">Belongs to the major facilitator superfamily. Sodium/anion cotransporter family.</text>
</comment>
<dbReference type="PANTHER" id="PTHR11662">
    <property type="entry name" value="SOLUTE CARRIER FAMILY 17"/>
    <property type="match status" value="1"/>
</dbReference>
<keyword evidence="15" id="KW-1185">Reference proteome</keyword>
<keyword evidence="8" id="KW-0406">Ion transport</keyword>
<reference evidence="14" key="2">
    <citation type="submission" date="2025-09" db="UniProtKB">
        <authorList>
            <consortium name="Ensembl"/>
        </authorList>
    </citation>
    <scope>IDENTIFICATION</scope>
    <source>
        <strain evidence="14">Glennie</strain>
    </source>
</reference>
<evidence type="ECO:0000256" key="2">
    <source>
        <dbReference type="ARBA" id="ARBA00008586"/>
    </source>
</evidence>
<evidence type="ECO:0000313" key="15">
    <source>
        <dbReference type="Proteomes" id="UP000002279"/>
    </source>
</evidence>
<dbReference type="InterPro" id="IPR020846">
    <property type="entry name" value="MFS_dom"/>
</dbReference>
<dbReference type="InterPro" id="IPR050382">
    <property type="entry name" value="MFS_Na/Anion_cotransporter"/>
</dbReference>
<sequence>AFVTSSVKWTKTVSPMWDNLPQRLERCSACSRRLRNTIIISIIRSCTYLICSIVFIERASSRNLGRPPPTAPLSVRLFQARVYDWSSETQGVILSAIFYGYLLTQIPGGYLAGLLGGKLVAGAGLLVSSALTLLTPLASDLGAAYLVGLRVAQGMAQGVIIPAQFTLWAKWAPPLERSRLVNFSSAGISFGIFLTLIVGGVISHSLGWPSIFYIFGGVGCVCCLLWFSLVYKDPQSHPFIGASEKEFITSSLTQQGSSHGRTVPISAMLTSLPLWAISVAFFSNYWLYITLLTSLPMYMKTVLHFNIREGGFLSSLPYIASWFSGSLVGLLADLLLSKNICSLITLRKLFSALGKTMLIPSAFLVAVSYMDSNYITAVVLLTLSLVIRSLSGAGCLINHMDIAPRFAGFLQGVTSTFGTISGVITPSAVGFFTSQDASAGWRKVFFLSAAINLFGLIFYVIFGKVEIQDWARVELELR</sequence>
<dbReference type="CDD" id="cd17318">
    <property type="entry name" value="MFS_SLC17"/>
    <property type="match status" value="1"/>
</dbReference>
<dbReference type="Ensembl" id="ENSOANT00000052847.1">
    <property type="protein sequence ID" value="ENSOANP00000045386.1"/>
    <property type="gene ID" value="ENSOANG00000012704.3"/>
</dbReference>
<protein>
    <recommendedName>
        <fullName evidence="13">Major facilitator superfamily (MFS) profile domain-containing protein</fullName>
    </recommendedName>
</protein>
<keyword evidence="10" id="KW-0325">Glycoprotein</keyword>
<dbReference type="FunCoup" id="A0A6I8NWT9">
    <property type="interactions" value="66"/>
</dbReference>
<dbReference type="GO" id="GO:0006811">
    <property type="term" value="P:monoatomic ion transport"/>
    <property type="evidence" value="ECO:0007669"/>
    <property type="project" value="UniProtKB-KW"/>
</dbReference>
<evidence type="ECO:0000256" key="11">
    <source>
        <dbReference type="ARBA" id="ARBA00035839"/>
    </source>
</evidence>
<feature type="transmembrane region" description="Helical" evidence="12">
    <location>
        <begin position="210"/>
        <end position="231"/>
    </location>
</feature>
<dbReference type="Gene3D" id="1.20.1250.20">
    <property type="entry name" value="MFS general substrate transporter like domains"/>
    <property type="match status" value="2"/>
</dbReference>
<evidence type="ECO:0000256" key="10">
    <source>
        <dbReference type="ARBA" id="ARBA00023180"/>
    </source>
</evidence>
<feature type="domain" description="Major facilitator superfamily (MFS) profile" evidence="13">
    <location>
        <begin position="46"/>
        <end position="467"/>
    </location>
</feature>
<keyword evidence="5 12" id="KW-0812">Transmembrane</keyword>
<organism evidence="14 15">
    <name type="scientific">Ornithorhynchus anatinus</name>
    <name type="common">Duckbill platypus</name>
    <dbReference type="NCBI Taxonomy" id="9258"/>
    <lineage>
        <taxon>Eukaryota</taxon>
        <taxon>Metazoa</taxon>
        <taxon>Chordata</taxon>
        <taxon>Craniata</taxon>
        <taxon>Vertebrata</taxon>
        <taxon>Euteleostomi</taxon>
        <taxon>Mammalia</taxon>
        <taxon>Monotremata</taxon>
        <taxon>Ornithorhynchidae</taxon>
        <taxon>Ornithorhynchus</taxon>
    </lineage>
</organism>
<evidence type="ECO:0000313" key="14">
    <source>
        <dbReference type="Ensembl" id="ENSOANP00000045386.1"/>
    </source>
</evidence>
<dbReference type="PANTHER" id="PTHR11662:SF284">
    <property type="entry name" value="SMALL INTESTINE URATE EXPORTER-RELATED"/>
    <property type="match status" value="1"/>
</dbReference>
<evidence type="ECO:0000259" key="13">
    <source>
        <dbReference type="PROSITE" id="PS50850"/>
    </source>
</evidence>
<gene>
    <name evidence="14" type="primary">SLC17A2</name>
</gene>
<feature type="transmembrane region" description="Helical" evidence="12">
    <location>
        <begin position="444"/>
        <end position="462"/>
    </location>
</feature>
<keyword evidence="6" id="KW-0769">Symport</keyword>
<dbReference type="InterPro" id="IPR036259">
    <property type="entry name" value="MFS_trans_sf"/>
</dbReference>
<evidence type="ECO:0000256" key="6">
    <source>
        <dbReference type="ARBA" id="ARBA00022847"/>
    </source>
</evidence>
<name>A0A6I8NWT9_ORNAN</name>
<feature type="transmembrane region" description="Helical" evidence="12">
    <location>
        <begin position="180"/>
        <end position="204"/>
    </location>
</feature>
<feature type="transmembrane region" description="Helical" evidence="12">
    <location>
        <begin position="38"/>
        <end position="56"/>
    </location>
</feature>
<dbReference type="Pfam" id="PF07690">
    <property type="entry name" value="MFS_1"/>
    <property type="match status" value="1"/>
</dbReference>
<dbReference type="InterPro" id="IPR011701">
    <property type="entry name" value="MFS"/>
</dbReference>
<comment type="catalytic activity">
    <reaction evidence="11">
        <text>3 Na(+)(out) + phosphate(out) = 3 Na(+)(in) + phosphate(in)</text>
        <dbReference type="Rhea" id="RHEA:71255"/>
        <dbReference type="ChEBI" id="CHEBI:29101"/>
        <dbReference type="ChEBI" id="CHEBI:43474"/>
    </reaction>
</comment>
<feature type="transmembrane region" description="Helical" evidence="12">
    <location>
        <begin position="119"/>
        <end position="138"/>
    </location>
</feature>
<evidence type="ECO:0000256" key="3">
    <source>
        <dbReference type="ARBA" id="ARBA00022448"/>
    </source>
</evidence>
<feature type="transmembrane region" description="Helical" evidence="12">
    <location>
        <begin position="274"/>
        <end position="299"/>
    </location>
</feature>
<dbReference type="SUPFAM" id="SSF103473">
    <property type="entry name" value="MFS general substrate transporter"/>
    <property type="match status" value="1"/>
</dbReference>
<dbReference type="GO" id="GO:0016324">
    <property type="term" value="C:apical plasma membrane"/>
    <property type="evidence" value="ECO:0000318"/>
    <property type="project" value="GO_Central"/>
</dbReference>
<dbReference type="GO" id="GO:0015293">
    <property type="term" value="F:symporter activity"/>
    <property type="evidence" value="ECO:0007669"/>
    <property type="project" value="UniProtKB-KW"/>
</dbReference>
<dbReference type="OMA" id="ACADRAN"/>